<gene>
    <name evidence="2" type="ORF">HID58_074586</name>
</gene>
<dbReference type="Proteomes" id="UP000824890">
    <property type="component" value="Unassembled WGS sequence"/>
</dbReference>
<accession>A0ABQ7YH90</accession>
<sequence>MVDGILILYSTPAPAAASIGWNLSILIILSSLCWRNIYEIKMTIKISSFSDTTKLLSQNFCCVFCCGDANDKDFSSLAFERLSLSSMVFWSTPGTFRQSSTKAFTMSSMVFWSINGLFRSNSQSDQIFWKYSPEYSQWSSELLCSPNLCYLPPRKNPFPLQQLHPQTYYLHSVS</sequence>
<organism evidence="2 3">
    <name type="scientific">Brassica napus</name>
    <name type="common">Rape</name>
    <dbReference type="NCBI Taxonomy" id="3708"/>
    <lineage>
        <taxon>Eukaryota</taxon>
        <taxon>Viridiplantae</taxon>
        <taxon>Streptophyta</taxon>
        <taxon>Embryophyta</taxon>
        <taxon>Tracheophyta</taxon>
        <taxon>Spermatophyta</taxon>
        <taxon>Magnoliopsida</taxon>
        <taxon>eudicotyledons</taxon>
        <taxon>Gunneridae</taxon>
        <taxon>Pentapetalae</taxon>
        <taxon>rosids</taxon>
        <taxon>malvids</taxon>
        <taxon>Brassicales</taxon>
        <taxon>Brassicaceae</taxon>
        <taxon>Brassiceae</taxon>
        <taxon>Brassica</taxon>
    </lineage>
</organism>
<evidence type="ECO:0000313" key="2">
    <source>
        <dbReference type="EMBL" id="KAH0867564.1"/>
    </source>
</evidence>
<keyword evidence="1" id="KW-0472">Membrane</keyword>
<reference evidence="2 3" key="1">
    <citation type="submission" date="2021-05" db="EMBL/GenBank/DDBJ databases">
        <title>Genome Assembly of Synthetic Allotetraploid Brassica napus Reveals Homoeologous Exchanges between Subgenomes.</title>
        <authorList>
            <person name="Davis J.T."/>
        </authorList>
    </citation>
    <scope>NUCLEOTIDE SEQUENCE [LARGE SCALE GENOMIC DNA]</scope>
    <source>
        <strain evidence="3">cv. Da-Ae</strain>
        <tissue evidence="2">Seedling</tissue>
    </source>
</reference>
<keyword evidence="1" id="KW-0812">Transmembrane</keyword>
<protein>
    <submittedName>
        <fullName evidence="2">Uncharacterized protein</fullName>
    </submittedName>
</protein>
<feature type="transmembrane region" description="Helical" evidence="1">
    <location>
        <begin position="19"/>
        <end position="38"/>
    </location>
</feature>
<keyword evidence="1" id="KW-1133">Transmembrane helix</keyword>
<name>A0ABQ7YH90_BRANA</name>
<evidence type="ECO:0000256" key="1">
    <source>
        <dbReference type="SAM" id="Phobius"/>
    </source>
</evidence>
<proteinExistence type="predicted"/>
<keyword evidence="3" id="KW-1185">Reference proteome</keyword>
<comment type="caution">
    <text evidence="2">The sequence shown here is derived from an EMBL/GenBank/DDBJ whole genome shotgun (WGS) entry which is preliminary data.</text>
</comment>
<dbReference type="EMBL" id="JAGKQM010000017">
    <property type="protein sequence ID" value="KAH0867564.1"/>
    <property type="molecule type" value="Genomic_DNA"/>
</dbReference>
<evidence type="ECO:0000313" key="3">
    <source>
        <dbReference type="Proteomes" id="UP000824890"/>
    </source>
</evidence>